<keyword evidence="2" id="KW-1185">Reference proteome</keyword>
<dbReference type="Proteomes" id="UP001153069">
    <property type="component" value="Unassembled WGS sequence"/>
</dbReference>
<gene>
    <name evidence="1" type="ORF">SEMRO_1528_G279940.1</name>
</gene>
<dbReference type="AlphaFoldDB" id="A0A9N8EM83"/>
<dbReference type="EMBL" id="CAICTM010001526">
    <property type="protein sequence ID" value="CAB9524362.1"/>
    <property type="molecule type" value="Genomic_DNA"/>
</dbReference>
<reference evidence="1" key="1">
    <citation type="submission" date="2020-06" db="EMBL/GenBank/DDBJ databases">
        <authorList>
            <consortium name="Plant Systems Biology data submission"/>
        </authorList>
    </citation>
    <scope>NUCLEOTIDE SEQUENCE</scope>
    <source>
        <strain evidence="1">D6</strain>
    </source>
</reference>
<proteinExistence type="predicted"/>
<accession>A0A9N8EM83</accession>
<evidence type="ECO:0000313" key="1">
    <source>
        <dbReference type="EMBL" id="CAB9524362.1"/>
    </source>
</evidence>
<protein>
    <submittedName>
        <fullName evidence="1">Uncharacterized protein</fullName>
    </submittedName>
</protein>
<organism evidence="1 2">
    <name type="scientific">Seminavis robusta</name>
    <dbReference type="NCBI Taxonomy" id="568900"/>
    <lineage>
        <taxon>Eukaryota</taxon>
        <taxon>Sar</taxon>
        <taxon>Stramenopiles</taxon>
        <taxon>Ochrophyta</taxon>
        <taxon>Bacillariophyta</taxon>
        <taxon>Bacillariophyceae</taxon>
        <taxon>Bacillariophycidae</taxon>
        <taxon>Naviculales</taxon>
        <taxon>Naviculaceae</taxon>
        <taxon>Seminavis</taxon>
    </lineage>
</organism>
<sequence length="190" mass="20959">MSEPNTTSSSSSKYYWIGCSGSGYVCMSEERLGSLLDMMPTLRFLLFGHPRMQPKKLQQSTDGATLVEISHELEISKKSFILLVNCVLGAEPLPARGTPKLTQLVDAMTTLGGCEQLEASLKNLQTNPLTPQDDTNNEYVWHVLQTLKYSSLSVYDTEVLRSKAGCAYASAIKDPKSGVVTHYFRAKKSI</sequence>
<comment type="caution">
    <text evidence="1">The sequence shown here is derived from an EMBL/GenBank/DDBJ whole genome shotgun (WGS) entry which is preliminary data.</text>
</comment>
<name>A0A9N8EM83_9STRA</name>
<evidence type="ECO:0000313" key="2">
    <source>
        <dbReference type="Proteomes" id="UP001153069"/>
    </source>
</evidence>